<dbReference type="InterPro" id="IPR005828">
    <property type="entry name" value="MFS_sugar_transport-like"/>
</dbReference>
<dbReference type="Pfam" id="PF00083">
    <property type="entry name" value="Sugar_tr"/>
    <property type="match status" value="1"/>
</dbReference>
<dbReference type="EMBL" id="CAXKWB010002509">
    <property type="protein sequence ID" value="CAL4067083.1"/>
    <property type="molecule type" value="Genomic_DNA"/>
</dbReference>
<dbReference type="PROSITE" id="PS50850">
    <property type="entry name" value="MFS"/>
    <property type="match status" value="1"/>
</dbReference>
<evidence type="ECO:0000256" key="2">
    <source>
        <dbReference type="ARBA" id="ARBA00022692"/>
    </source>
</evidence>
<feature type="transmembrane region" description="Helical" evidence="5">
    <location>
        <begin position="340"/>
        <end position="359"/>
    </location>
</feature>
<feature type="transmembrane region" description="Helical" evidence="5">
    <location>
        <begin position="397"/>
        <end position="417"/>
    </location>
</feature>
<gene>
    <name evidence="7" type="ORF">MNOR_LOCUS6169</name>
</gene>
<evidence type="ECO:0000256" key="4">
    <source>
        <dbReference type="ARBA" id="ARBA00023136"/>
    </source>
</evidence>
<dbReference type="GO" id="GO:0022857">
    <property type="term" value="F:transmembrane transporter activity"/>
    <property type="evidence" value="ECO:0007669"/>
    <property type="project" value="InterPro"/>
</dbReference>
<feature type="transmembrane region" description="Helical" evidence="5">
    <location>
        <begin position="371"/>
        <end position="390"/>
    </location>
</feature>
<reference evidence="7 8" key="1">
    <citation type="submission" date="2024-05" db="EMBL/GenBank/DDBJ databases">
        <authorList>
            <person name="Wallberg A."/>
        </authorList>
    </citation>
    <scope>NUCLEOTIDE SEQUENCE [LARGE SCALE GENOMIC DNA]</scope>
</reference>
<keyword evidence="2 5" id="KW-0812">Transmembrane</keyword>
<name>A0AAV2Q207_MEGNR</name>
<dbReference type="InterPro" id="IPR020846">
    <property type="entry name" value="MFS_dom"/>
</dbReference>
<evidence type="ECO:0000313" key="7">
    <source>
        <dbReference type="EMBL" id="CAL4067083.1"/>
    </source>
</evidence>
<evidence type="ECO:0000256" key="1">
    <source>
        <dbReference type="ARBA" id="ARBA00004141"/>
    </source>
</evidence>
<dbReference type="PANTHER" id="PTHR24064">
    <property type="entry name" value="SOLUTE CARRIER FAMILY 22 MEMBER"/>
    <property type="match status" value="1"/>
</dbReference>
<feature type="domain" description="Major facilitator superfamily (MFS) profile" evidence="6">
    <location>
        <begin position="37"/>
        <end position="512"/>
    </location>
</feature>
<dbReference type="InterPro" id="IPR036259">
    <property type="entry name" value="MFS_trans_sf"/>
</dbReference>
<keyword evidence="8" id="KW-1185">Reference proteome</keyword>
<keyword evidence="4 5" id="KW-0472">Membrane</keyword>
<keyword evidence="3 5" id="KW-1133">Transmembrane helix</keyword>
<comment type="subcellular location">
    <subcellularLocation>
        <location evidence="1">Membrane</location>
        <topology evidence="1">Multi-pass membrane protein</topology>
    </subcellularLocation>
</comment>
<feature type="transmembrane region" description="Helical" evidence="5">
    <location>
        <begin position="487"/>
        <end position="508"/>
    </location>
</feature>
<organism evidence="7 8">
    <name type="scientific">Meganyctiphanes norvegica</name>
    <name type="common">Northern krill</name>
    <name type="synonym">Thysanopoda norvegica</name>
    <dbReference type="NCBI Taxonomy" id="48144"/>
    <lineage>
        <taxon>Eukaryota</taxon>
        <taxon>Metazoa</taxon>
        <taxon>Ecdysozoa</taxon>
        <taxon>Arthropoda</taxon>
        <taxon>Crustacea</taxon>
        <taxon>Multicrustacea</taxon>
        <taxon>Malacostraca</taxon>
        <taxon>Eumalacostraca</taxon>
        <taxon>Eucarida</taxon>
        <taxon>Euphausiacea</taxon>
        <taxon>Euphausiidae</taxon>
        <taxon>Meganyctiphanes</taxon>
    </lineage>
</organism>
<dbReference type="AlphaFoldDB" id="A0AAV2Q207"/>
<proteinExistence type="predicted"/>
<evidence type="ECO:0000256" key="5">
    <source>
        <dbReference type="SAM" id="Phobius"/>
    </source>
</evidence>
<dbReference type="SUPFAM" id="SSF103473">
    <property type="entry name" value="MFS general substrate transporter"/>
    <property type="match status" value="1"/>
</dbReference>
<evidence type="ECO:0000313" key="8">
    <source>
        <dbReference type="Proteomes" id="UP001497623"/>
    </source>
</evidence>
<dbReference type="GO" id="GO:0016020">
    <property type="term" value="C:membrane"/>
    <property type="evidence" value="ECO:0007669"/>
    <property type="project" value="UniProtKB-SubCell"/>
</dbReference>
<sequence>MTGNALERPSPYSIGRADNMDDLLTGVGFGPWQFLSMLAVFCIQGSYSSQHVATVFTNMPLNFRCLPSYNKESSNSTDYDNNCHHNYNTNSSHKNSMEVCRTFEYNTTVFHSTFTSEFNLVCEKAWLSNLYKTMGFTGVIVGCAFTGLGDKWGRVTILRVVTVLYVSSTLLVGLSTNVFVIIASRFVIGFCYEMLNGSAYTLMMEILPPHYRSPVGGIMSNIANTIFTLITGGVSYFIRDWRILHLVLSFPIYLLVPIVLFLDKSPRWLIINNRTVEAIAVLEKAAKMNKSEFPEREKVVVLSKECVLKSSCKVHKTCCEKLYSKFATLKTLFGSPGMRIISLIFPLASLLTANVYYTIPLNANNSSNPFLYIIIIGIADIPPNLFAPFLMNKLGNINAGCVTYSITLLCLVSLVFVPESLWSVQYTFVIIAMMMISVNYMICYVMSSELFPTVVRSAGFGIGAFCKHSGVLIASNLIDLAQIVNMIWLPNAVSAGCCLLASLVIRLLPETKGKFLCDTVEDVEHRRHGLKNKSFKYEHVY</sequence>
<feature type="transmembrane region" description="Helical" evidence="5">
    <location>
        <begin position="169"/>
        <end position="195"/>
    </location>
</feature>
<evidence type="ECO:0000256" key="3">
    <source>
        <dbReference type="ARBA" id="ARBA00022989"/>
    </source>
</evidence>
<evidence type="ECO:0000259" key="6">
    <source>
        <dbReference type="PROSITE" id="PS50850"/>
    </source>
</evidence>
<feature type="transmembrane region" description="Helical" evidence="5">
    <location>
        <begin position="243"/>
        <end position="262"/>
    </location>
</feature>
<dbReference type="Proteomes" id="UP001497623">
    <property type="component" value="Unassembled WGS sequence"/>
</dbReference>
<feature type="transmembrane region" description="Helical" evidence="5">
    <location>
        <begin position="423"/>
        <end position="442"/>
    </location>
</feature>
<protein>
    <recommendedName>
        <fullName evidence="6">Major facilitator superfamily (MFS) profile domain-containing protein</fullName>
    </recommendedName>
</protein>
<accession>A0AAV2Q207</accession>
<dbReference type="Gene3D" id="1.20.1250.20">
    <property type="entry name" value="MFS general substrate transporter like domains"/>
    <property type="match status" value="1"/>
</dbReference>
<comment type="caution">
    <text evidence="7">The sequence shown here is derived from an EMBL/GenBank/DDBJ whole genome shotgun (WGS) entry which is preliminary data.</text>
</comment>
<feature type="non-terminal residue" evidence="7">
    <location>
        <position position="541"/>
    </location>
</feature>
<feature type="transmembrane region" description="Helical" evidence="5">
    <location>
        <begin position="215"/>
        <end position="237"/>
    </location>
</feature>